<feature type="compositionally biased region" description="Polar residues" evidence="1">
    <location>
        <begin position="135"/>
        <end position="155"/>
    </location>
</feature>
<evidence type="ECO:0000256" key="1">
    <source>
        <dbReference type="SAM" id="MobiDB-lite"/>
    </source>
</evidence>
<feature type="region of interest" description="Disordered" evidence="1">
    <location>
        <begin position="512"/>
        <end position="579"/>
    </location>
</feature>
<organism evidence="2 3">
    <name type="scientific">Pseudovirgaria hyperparasitica</name>
    <dbReference type="NCBI Taxonomy" id="470096"/>
    <lineage>
        <taxon>Eukaryota</taxon>
        <taxon>Fungi</taxon>
        <taxon>Dikarya</taxon>
        <taxon>Ascomycota</taxon>
        <taxon>Pezizomycotina</taxon>
        <taxon>Dothideomycetes</taxon>
        <taxon>Dothideomycetes incertae sedis</taxon>
        <taxon>Acrospermales</taxon>
        <taxon>Acrospermaceae</taxon>
        <taxon>Pseudovirgaria</taxon>
    </lineage>
</organism>
<dbReference type="EMBL" id="ML996565">
    <property type="protein sequence ID" value="KAF2763291.1"/>
    <property type="molecule type" value="Genomic_DNA"/>
</dbReference>
<feature type="compositionally biased region" description="Polar residues" evidence="1">
    <location>
        <begin position="70"/>
        <end position="89"/>
    </location>
</feature>
<feature type="region of interest" description="Disordered" evidence="1">
    <location>
        <begin position="434"/>
        <end position="485"/>
    </location>
</feature>
<feature type="compositionally biased region" description="Polar residues" evidence="1">
    <location>
        <begin position="309"/>
        <end position="334"/>
    </location>
</feature>
<name>A0A6A6WM60_9PEZI</name>
<evidence type="ECO:0000313" key="3">
    <source>
        <dbReference type="Proteomes" id="UP000799437"/>
    </source>
</evidence>
<dbReference type="RefSeq" id="XP_033605742.1">
    <property type="nucleotide sequence ID" value="XM_033749198.1"/>
</dbReference>
<dbReference type="GeneID" id="54490252"/>
<proteinExistence type="predicted"/>
<sequence length="579" mass="63384">MPQPSPLDSWGSAWKYAQTLMSCSNRRTRSGLQHDANESTPAPAPALRSEGDLFGIRALEAGYTGGIAQSKPQITQEETPLSPGLSQLSYVMDSPPRRPPHARRAASPGSKSQLSFKLQPAPRKRDESPNPPRPSTANGSRSGTPTMWFRSQQDASVPKSWYLPTSEEIFGNGPVIPTSRPSTRTELRSRASIKSTKSDHTSDSSSSRGRERLQPSDAELNGRINHAVPANTIAPTIDDSTTQQSTSATTAATSVEESRTSRPSTPRSAAPGLSLFPKVDGYRRPTTPRTPKSFQFDLESAVEKRSVKEQSPSKPTPSSTLRPLSFQNESFSHTPPQPQPQQHDSENTQQTDDRTPRRRVESQIIDSYIYSNMRRTSSPNGHMTCHSRDDSTESATSHYSDNTVRDIPRAPSTAPCLETLSIASLSPFDPFFPLELTPPLSPDDDEDDTTIKGSSAPNRLSVHANRPPSPDHLSPRHRQSLSASTFSSFNTSASLHDRSYSPDPALEPVTYASAKQARFSKEAPRLSIIRRSMTASPTSPRSPVTKMSHLSSLTPTREDDGPDGHVWRTNSMKIITVSE</sequence>
<feature type="compositionally biased region" description="Polar residues" evidence="1">
    <location>
        <begin position="369"/>
        <end position="381"/>
    </location>
</feature>
<feature type="region of interest" description="Disordered" evidence="1">
    <location>
        <begin position="68"/>
        <end position="410"/>
    </location>
</feature>
<dbReference type="OrthoDB" id="5361354at2759"/>
<accession>A0A6A6WM60</accession>
<evidence type="ECO:0000313" key="2">
    <source>
        <dbReference type="EMBL" id="KAF2763291.1"/>
    </source>
</evidence>
<keyword evidence="3" id="KW-1185">Reference proteome</keyword>
<feature type="compositionally biased region" description="Polar residues" evidence="1">
    <location>
        <begin position="568"/>
        <end position="579"/>
    </location>
</feature>
<feature type="compositionally biased region" description="Basic and acidic residues" evidence="1">
    <location>
        <begin position="556"/>
        <end position="566"/>
    </location>
</feature>
<feature type="compositionally biased region" description="Basic and acidic residues" evidence="1">
    <location>
        <begin position="196"/>
        <end position="214"/>
    </location>
</feature>
<reference evidence="2" key="1">
    <citation type="journal article" date="2020" name="Stud. Mycol.">
        <title>101 Dothideomycetes genomes: a test case for predicting lifestyles and emergence of pathogens.</title>
        <authorList>
            <person name="Haridas S."/>
            <person name="Albert R."/>
            <person name="Binder M."/>
            <person name="Bloem J."/>
            <person name="Labutti K."/>
            <person name="Salamov A."/>
            <person name="Andreopoulos B."/>
            <person name="Baker S."/>
            <person name="Barry K."/>
            <person name="Bills G."/>
            <person name="Bluhm B."/>
            <person name="Cannon C."/>
            <person name="Castanera R."/>
            <person name="Culley D."/>
            <person name="Daum C."/>
            <person name="Ezra D."/>
            <person name="Gonzalez J."/>
            <person name="Henrissat B."/>
            <person name="Kuo A."/>
            <person name="Liang C."/>
            <person name="Lipzen A."/>
            <person name="Lutzoni F."/>
            <person name="Magnuson J."/>
            <person name="Mondo S."/>
            <person name="Nolan M."/>
            <person name="Ohm R."/>
            <person name="Pangilinan J."/>
            <person name="Park H.-J."/>
            <person name="Ramirez L."/>
            <person name="Alfaro M."/>
            <person name="Sun H."/>
            <person name="Tritt A."/>
            <person name="Yoshinaga Y."/>
            <person name="Zwiers L.-H."/>
            <person name="Turgeon B."/>
            <person name="Goodwin S."/>
            <person name="Spatafora J."/>
            <person name="Crous P."/>
            <person name="Grigoriev I."/>
        </authorList>
    </citation>
    <scope>NUCLEOTIDE SEQUENCE</scope>
    <source>
        <strain evidence="2">CBS 121739</strain>
    </source>
</reference>
<feature type="compositionally biased region" description="Polar residues" evidence="1">
    <location>
        <begin position="533"/>
        <end position="542"/>
    </location>
</feature>
<dbReference type="AlphaFoldDB" id="A0A6A6WM60"/>
<feature type="compositionally biased region" description="Polar residues" evidence="1">
    <location>
        <begin position="393"/>
        <end position="402"/>
    </location>
</feature>
<feature type="compositionally biased region" description="Low complexity" evidence="1">
    <location>
        <begin position="240"/>
        <end position="254"/>
    </location>
</feature>
<feature type="compositionally biased region" description="Low complexity" evidence="1">
    <location>
        <begin position="261"/>
        <end position="271"/>
    </location>
</feature>
<gene>
    <name evidence="2" type="ORF">EJ05DRAFT_534661</name>
</gene>
<feature type="region of interest" description="Disordered" evidence="1">
    <location>
        <begin position="27"/>
        <end position="51"/>
    </location>
</feature>
<protein>
    <submittedName>
        <fullName evidence="2">Uncharacterized protein</fullName>
    </submittedName>
</protein>
<dbReference type="Proteomes" id="UP000799437">
    <property type="component" value="Unassembled WGS sequence"/>
</dbReference>
<feature type="compositionally biased region" description="Basic and acidic residues" evidence="1">
    <location>
        <begin position="343"/>
        <end position="361"/>
    </location>
</feature>